<sequence length="188" mass="21604">KIARKATPCGTLWGGYIHNGSSSIELLRARLGGCRCYVAHHGSPPEPPSQEAGAELEVLRLLVAAEGSGLRRLIRDFRVLLIQCFLTLEHGQQQAVLFRLARAVAQQLWRWCCTHNPRLILQGGRRDRTGQLQQQVSQIKRRVHRKRIRIIMWPYLFQQPKRALQVWLIVIKVAMMAIRMLISRATSW</sequence>
<evidence type="ECO:0000313" key="2">
    <source>
        <dbReference type="EMBL" id="KAK3251227.1"/>
    </source>
</evidence>
<dbReference type="EMBL" id="LGRX02026173">
    <property type="protein sequence ID" value="KAK3251227.1"/>
    <property type="molecule type" value="Genomic_DNA"/>
</dbReference>
<comment type="caution">
    <text evidence="2">The sequence shown here is derived from an EMBL/GenBank/DDBJ whole genome shotgun (WGS) entry which is preliminary data.</text>
</comment>
<feature type="non-terminal residue" evidence="2">
    <location>
        <position position="1"/>
    </location>
</feature>
<keyword evidence="1" id="KW-1133">Transmembrane helix</keyword>
<keyword evidence="1" id="KW-0812">Transmembrane</keyword>
<proteinExistence type="predicted"/>
<keyword evidence="1" id="KW-0472">Membrane</keyword>
<protein>
    <submittedName>
        <fullName evidence="2">Uncharacterized protein</fullName>
    </submittedName>
</protein>
<gene>
    <name evidence="2" type="ORF">CYMTET_39425</name>
</gene>
<dbReference type="AlphaFoldDB" id="A0AAE0F4N3"/>
<accession>A0AAE0F4N3</accession>
<keyword evidence="3" id="KW-1185">Reference proteome</keyword>
<feature type="transmembrane region" description="Helical" evidence="1">
    <location>
        <begin position="164"/>
        <end position="182"/>
    </location>
</feature>
<reference evidence="2 3" key="1">
    <citation type="journal article" date="2015" name="Genome Biol. Evol.">
        <title>Comparative Genomics of a Bacterivorous Green Alga Reveals Evolutionary Causalities and Consequences of Phago-Mixotrophic Mode of Nutrition.</title>
        <authorList>
            <person name="Burns J.A."/>
            <person name="Paasch A."/>
            <person name="Narechania A."/>
            <person name="Kim E."/>
        </authorList>
    </citation>
    <scope>NUCLEOTIDE SEQUENCE [LARGE SCALE GENOMIC DNA]</scope>
    <source>
        <strain evidence="2 3">PLY_AMNH</strain>
    </source>
</reference>
<evidence type="ECO:0000256" key="1">
    <source>
        <dbReference type="SAM" id="Phobius"/>
    </source>
</evidence>
<organism evidence="2 3">
    <name type="scientific">Cymbomonas tetramitiformis</name>
    <dbReference type="NCBI Taxonomy" id="36881"/>
    <lineage>
        <taxon>Eukaryota</taxon>
        <taxon>Viridiplantae</taxon>
        <taxon>Chlorophyta</taxon>
        <taxon>Pyramimonadophyceae</taxon>
        <taxon>Pyramimonadales</taxon>
        <taxon>Pyramimonadaceae</taxon>
        <taxon>Cymbomonas</taxon>
    </lineage>
</organism>
<dbReference type="Proteomes" id="UP001190700">
    <property type="component" value="Unassembled WGS sequence"/>
</dbReference>
<evidence type="ECO:0000313" key="3">
    <source>
        <dbReference type="Proteomes" id="UP001190700"/>
    </source>
</evidence>
<name>A0AAE0F4N3_9CHLO</name>